<accession>A0A101CHC1</accession>
<dbReference type="GO" id="GO:0046872">
    <property type="term" value="F:metal ion binding"/>
    <property type="evidence" value="ECO:0007669"/>
    <property type="project" value="InterPro"/>
</dbReference>
<evidence type="ECO:0000313" key="3">
    <source>
        <dbReference type="Proteomes" id="UP000054388"/>
    </source>
</evidence>
<feature type="chain" id="PRO_5007094851" evidence="1">
    <location>
        <begin position="23"/>
        <end position="118"/>
    </location>
</feature>
<protein>
    <submittedName>
        <fullName evidence="2">Uncharacterized protein</fullName>
    </submittedName>
</protein>
<dbReference type="RefSeq" id="WP_059136264.1">
    <property type="nucleotide sequence ID" value="NZ_LMAI01000004.1"/>
</dbReference>
<reference evidence="2 3" key="1">
    <citation type="submission" date="2015-10" db="EMBL/GenBank/DDBJ databases">
        <title>Genome sequence of Chryseobacterium greenlandense.</title>
        <authorList>
            <person name="Newman J."/>
            <person name="Fischer K."/>
            <person name="Miller J."/>
        </authorList>
    </citation>
    <scope>NUCLEOTIDE SEQUENCE [LARGE SCALE GENOMIC DNA]</scope>
    <source>
        <strain evidence="2 3">UMB34</strain>
    </source>
</reference>
<evidence type="ECO:0000313" key="2">
    <source>
        <dbReference type="EMBL" id="KUJ56258.1"/>
    </source>
</evidence>
<dbReference type="Gene3D" id="3.30.70.100">
    <property type="match status" value="1"/>
</dbReference>
<dbReference type="Proteomes" id="UP000054388">
    <property type="component" value="Unassembled WGS sequence"/>
</dbReference>
<comment type="caution">
    <text evidence="2">The sequence shown here is derived from an EMBL/GenBank/DDBJ whole genome shotgun (WGS) entry which is preliminary data.</text>
</comment>
<feature type="signal peptide" evidence="1">
    <location>
        <begin position="1"/>
        <end position="22"/>
    </location>
</feature>
<dbReference type="AlphaFoldDB" id="A0A101CHC1"/>
<dbReference type="InterPro" id="IPR036163">
    <property type="entry name" value="HMA_dom_sf"/>
</dbReference>
<organism evidence="2 3">
    <name type="scientific">Chryseobacterium aquaticum subsp. greenlandense</name>
    <dbReference type="NCBI Taxonomy" id="345663"/>
    <lineage>
        <taxon>Bacteria</taxon>
        <taxon>Pseudomonadati</taxon>
        <taxon>Bacteroidota</taxon>
        <taxon>Flavobacteriia</taxon>
        <taxon>Flavobacteriales</taxon>
        <taxon>Weeksellaceae</taxon>
        <taxon>Chryseobacterium group</taxon>
        <taxon>Chryseobacterium</taxon>
    </lineage>
</organism>
<evidence type="ECO:0000256" key="1">
    <source>
        <dbReference type="SAM" id="SignalP"/>
    </source>
</evidence>
<keyword evidence="1" id="KW-0732">Signal</keyword>
<dbReference type="SUPFAM" id="SSF55008">
    <property type="entry name" value="HMA, heavy metal-associated domain"/>
    <property type="match status" value="1"/>
</dbReference>
<name>A0A101CHC1_9FLAO</name>
<dbReference type="EMBL" id="LMAI01000004">
    <property type="protein sequence ID" value="KUJ56258.1"/>
    <property type="molecule type" value="Genomic_DNA"/>
</dbReference>
<gene>
    <name evidence="2" type="ORF">AR686_06710</name>
</gene>
<proteinExistence type="predicted"/>
<sequence>MNFKSLLILFVLSLSSLTTINAQEKESGRAVIKTKINCDHFKGCETGELNFKANMLKIKGVKMYTLDEKSMSILVYYNPKKTNLETIRTAISKIGYDADDVKADPAGYEKLDSCCKAA</sequence>